<evidence type="ECO:0000313" key="2">
    <source>
        <dbReference type="EMBL" id="UPM44079.1"/>
    </source>
</evidence>
<accession>A0A8U0A5G2</accession>
<dbReference type="EMBL" id="CP096019">
    <property type="protein sequence ID" value="UPM44079.1"/>
    <property type="molecule type" value="Genomic_DNA"/>
</dbReference>
<dbReference type="PROSITE" id="PS50943">
    <property type="entry name" value="HTH_CROC1"/>
    <property type="match status" value="1"/>
</dbReference>
<dbReference type="PANTHER" id="PTHR40730:SF5">
    <property type="entry name" value="HTH CRO_C1-TYPE DOMAIN-CONTAINING PROTEIN"/>
    <property type="match status" value="1"/>
</dbReference>
<dbReference type="PANTHER" id="PTHR40730">
    <property type="entry name" value="TRANSCRIPTIONAL REGULATOR PROTEIN-LIKE PROTEIN"/>
    <property type="match status" value="1"/>
</dbReference>
<dbReference type="Gene3D" id="1.10.260.40">
    <property type="entry name" value="lambda repressor-like DNA-binding domains"/>
    <property type="match status" value="1"/>
</dbReference>
<dbReference type="InterPro" id="IPR036409">
    <property type="entry name" value="Aldolase_II/adducin_N_sf"/>
</dbReference>
<dbReference type="SUPFAM" id="SSF47413">
    <property type="entry name" value="lambda repressor-like DNA-binding domains"/>
    <property type="match status" value="1"/>
</dbReference>
<dbReference type="Pfam" id="PF10120">
    <property type="entry name" value="ThiN"/>
    <property type="match status" value="1"/>
</dbReference>
<reference evidence="2" key="1">
    <citation type="submission" date="2022-04" db="EMBL/GenBank/DDBJ databases">
        <title>Halocatena sp. nov., isolated from a salt lake.</title>
        <authorList>
            <person name="Cui H.-L."/>
        </authorList>
    </citation>
    <scope>NUCLEOTIDE SEQUENCE</scope>
    <source>
        <strain evidence="2">AD-1</strain>
    </source>
</reference>
<dbReference type="InterPro" id="IPR001387">
    <property type="entry name" value="Cro/C1-type_HTH"/>
</dbReference>
<protein>
    <submittedName>
        <fullName evidence="2">Helix-turn-helix domain-containing protein</fullName>
    </submittedName>
</protein>
<sequence>MRFIEEVIVEEFLPTFRSMLAEELRDRGLTQNEVAGLLGISQSAVSKYAHGEIERHEAVLNDTRVIDLVSRLGNGLADGEMSRVQALVETEVLVRQLERGDLLATMHEESMPELSAYDGGFDIHDADSTLRATEQTLSSVRQGLRILERTSGFATLIPAVGSNLVECLPGATGVDDVAAVPGRILDVKGRATVPTEPEFGASGHVATVLLVAREAGVDARGALNIAYAPEIIDRLEATGHSTAAFDPEPELSTAITETMDEQIDALYQTGGMGIEPAIYLLGTDAPTVSTIARDLTDVGSRTES</sequence>
<organism evidence="2 3">
    <name type="scientific">Halocatena salina</name>
    <dbReference type="NCBI Taxonomy" id="2934340"/>
    <lineage>
        <taxon>Archaea</taxon>
        <taxon>Methanobacteriati</taxon>
        <taxon>Methanobacteriota</taxon>
        <taxon>Stenosarchaea group</taxon>
        <taxon>Halobacteria</taxon>
        <taxon>Halobacteriales</taxon>
        <taxon>Natronomonadaceae</taxon>
        <taxon>Halocatena</taxon>
    </lineage>
</organism>
<gene>
    <name evidence="2" type="ORF">MW046_06110</name>
</gene>
<feature type="domain" description="HTH cro/C1-type" evidence="1">
    <location>
        <begin position="20"/>
        <end position="48"/>
    </location>
</feature>
<dbReference type="InterPro" id="IPR019293">
    <property type="entry name" value="ThiN"/>
</dbReference>
<name>A0A8U0A5G2_9EURY</name>
<dbReference type="CDD" id="cd00093">
    <property type="entry name" value="HTH_XRE"/>
    <property type="match status" value="1"/>
</dbReference>
<dbReference type="SUPFAM" id="SSF53639">
    <property type="entry name" value="AraD/HMP-PK domain-like"/>
    <property type="match status" value="1"/>
</dbReference>
<dbReference type="GO" id="GO:0003677">
    <property type="term" value="F:DNA binding"/>
    <property type="evidence" value="ECO:0007669"/>
    <property type="project" value="InterPro"/>
</dbReference>
<dbReference type="GeneID" id="71927603"/>
<dbReference type="InterPro" id="IPR010982">
    <property type="entry name" value="Lambda_DNA-bd_dom_sf"/>
</dbReference>
<evidence type="ECO:0000313" key="3">
    <source>
        <dbReference type="Proteomes" id="UP000831768"/>
    </source>
</evidence>
<keyword evidence="3" id="KW-1185">Reference proteome</keyword>
<dbReference type="SMART" id="SM00530">
    <property type="entry name" value="HTH_XRE"/>
    <property type="match status" value="1"/>
</dbReference>
<dbReference type="Proteomes" id="UP000831768">
    <property type="component" value="Chromosome"/>
</dbReference>
<dbReference type="Gene3D" id="3.40.225.10">
    <property type="entry name" value="Class II aldolase/adducin N-terminal domain"/>
    <property type="match status" value="1"/>
</dbReference>
<dbReference type="KEGG" id="haad:MW046_06110"/>
<dbReference type="Pfam" id="PF01381">
    <property type="entry name" value="HTH_3"/>
    <property type="match status" value="1"/>
</dbReference>
<dbReference type="AlphaFoldDB" id="A0A8U0A5G2"/>
<evidence type="ECO:0000259" key="1">
    <source>
        <dbReference type="PROSITE" id="PS50943"/>
    </source>
</evidence>
<proteinExistence type="predicted"/>
<dbReference type="RefSeq" id="WP_247994734.1">
    <property type="nucleotide sequence ID" value="NZ_CP096019.1"/>
</dbReference>